<proteinExistence type="predicted"/>
<dbReference type="AlphaFoldDB" id="A0A366DQY1"/>
<keyword evidence="3" id="KW-0472">Membrane</keyword>
<reference evidence="5 6" key="1">
    <citation type="submission" date="2018-06" db="EMBL/GenBank/DDBJ databases">
        <title>Genomic Encyclopedia of Type Strains, Phase IV (KMG-IV): sequencing the most valuable type-strain genomes for metagenomic binning, comparative biology and taxonomic classification.</title>
        <authorList>
            <person name="Goeker M."/>
        </authorList>
    </citation>
    <scope>NUCLEOTIDE SEQUENCE [LARGE SCALE GENOMIC DNA]</scope>
    <source>
        <strain evidence="5 6">DSM 44599</strain>
    </source>
</reference>
<dbReference type="STRING" id="1210090.GCA_001613185_03622"/>
<evidence type="ECO:0000313" key="6">
    <source>
        <dbReference type="Proteomes" id="UP000252586"/>
    </source>
</evidence>
<protein>
    <submittedName>
        <fullName evidence="5">Uncharacterized protein DUF4352</fullName>
    </submittedName>
</protein>
<gene>
    <name evidence="5" type="ORF">DFR74_103133</name>
</gene>
<evidence type="ECO:0000313" key="5">
    <source>
        <dbReference type="EMBL" id="RBO92490.1"/>
    </source>
</evidence>
<feature type="region of interest" description="Disordered" evidence="2">
    <location>
        <begin position="57"/>
        <end position="88"/>
    </location>
</feature>
<organism evidence="5 6">
    <name type="scientific">Nocardia puris</name>
    <dbReference type="NCBI Taxonomy" id="208602"/>
    <lineage>
        <taxon>Bacteria</taxon>
        <taxon>Bacillati</taxon>
        <taxon>Actinomycetota</taxon>
        <taxon>Actinomycetes</taxon>
        <taxon>Mycobacteriales</taxon>
        <taxon>Nocardiaceae</taxon>
        <taxon>Nocardia</taxon>
    </lineage>
</organism>
<accession>A0A366DQY1</accession>
<evidence type="ECO:0000256" key="2">
    <source>
        <dbReference type="SAM" id="MobiDB-lite"/>
    </source>
</evidence>
<dbReference type="EMBL" id="QNRE01000003">
    <property type="protein sequence ID" value="RBO92490.1"/>
    <property type="molecule type" value="Genomic_DNA"/>
</dbReference>
<evidence type="ECO:0000259" key="4">
    <source>
        <dbReference type="Pfam" id="PF11611"/>
    </source>
</evidence>
<dbReference type="Gene3D" id="2.60.40.1240">
    <property type="match status" value="1"/>
</dbReference>
<sequence length="211" mass="22117">MTHNTPGPQPYPPNSYPPQPVRKKPVWPWILIGAMVLLCGGCFGIVGIATNNSGSETTATVLPPSADPADPATPAPAPEPDAAQAGSAVRDGKFEFAVTAVDPPVTAVGDNPYLQSTAQGVYILVHVTVTNIGDRPQTYFGSNQKLIDDQGRRYENDTRAEINVNDHLATPINPGNSVDVTIVFDVPAGTVPAVLQLHDSAFSGGAKVALR</sequence>
<keyword evidence="3" id="KW-0812">Transmembrane</keyword>
<dbReference type="Pfam" id="PF11611">
    <property type="entry name" value="DUF4352"/>
    <property type="match status" value="1"/>
</dbReference>
<dbReference type="OrthoDB" id="3430849at2"/>
<feature type="transmembrane region" description="Helical" evidence="3">
    <location>
        <begin position="26"/>
        <end position="49"/>
    </location>
</feature>
<comment type="caution">
    <text evidence="5">The sequence shown here is derived from an EMBL/GenBank/DDBJ whole genome shotgun (WGS) entry which is preliminary data.</text>
</comment>
<evidence type="ECO:0000256" key="3">
    <source>
        <dbReference type="SAM" id="Phobius"/>
    </source>
</evidence>
<name>A0A366DQY1_9NOCA</name>
<keyword evidence="6" id="KW-1185">Reference proteome</keyword>
<keyword evidence="3" id="KW-1133">Transmembrane helix</keyword>
<dbReference type="InterPro" id="IPR029050">
    <property type="entry name" value="Immunoprotect_excell_Ig-like"/>
</dbReference>
<dbReference type="InterPro" id="IPR029051">
    <property type="entry name" value="DUF4352"/>
</dbReference>
<feature type="domain" description="DUF4352" evidence="4">
    <location>
        <begin position="85"/>
        <end position="206"/>
    </location>
</feature>
<keyword evidence="1" id="KW-0732">Signal</keyword>
<dbReference type="Proteomes" id="UP000252586">
    <property type="component" value="Unassembled WGS sequence"/>
</dbReference>
<evidence type="ECO:0000256" key="1">
    <source>
        <dbReference type="ARBA" id="ARBA00022729"/>
    </source>
</evidence>
<dbReference type="RefSeq" id="WP_067510155.1">
    <property type="nucleotide sequence ID" value="NZ_QNRE01000003.1"/>
</dbReference>